<gene>
    <name evidence="1" type="ORF">FF38_00710</name>
</gene>
<dbReference type="SMART" id="SM00697">
    <property type="entry name" value="DM8"/>
    <property type="match status" value="3"/>
</dbReference>
<keyword evidence="2" id="KW-1185">Reference proteome</keyword>
<dbReference type="OMA" id="KRLHFEW"/>
<dbReference type="OrthoDB" id="8060832at2759"/>
<accession>A0A0L0C949</accession>
<dbReference type="InterPro" id="IPR010512">
    <property type="entry name" value="DUF1091"/>
</dbReference>
<dbReference type="PANTHER" id="PTHR20898">
    <property type="entry name" value="DAEDALUS ON 3-RELATED-RELATED"/>
    <property type="match status" value="1"/>
</dbReference>
<dbReference type="EMBL" id="JRES01000747">
    <property type="protein sequence ID" value="KNC28801.1"/>
    <property type="molecule type" value="Genomic_DNA"/>
</dbReference>
<dbReference type="AlphaFoldDB" id="A0A0L0C949"/>
<name>A0A0L0C949_LUCCU</name>
<evidence type="ECO:0000313" key="1">
    <source>
        <dbReference type="EMBL" id="KNC28801.1"/>
    </source>
</evidence>
<comment type="caution">
    <text evidence="1">The sequence shown here is derived from an EMBL/GenBank/DDBJ whole genome shotgun (WGS) entry which is preliminary data.</text>
</comment>
<sequence>MALIFKQILMTKLSQPKTVAKKLYETNKIQSLPSIREFVMAIMQHNLINLKAVRQKMWLFITVLIWTTNSYAEAKRDFVLEIHEFLLNNTSPSFVKTLNYKLTRQKYLTLEIALNRYVNEIELKFKFDMLKKDNKRVNILDISIDLCKGLESAYNLPLIATIIKEVFRKGNLPKSCPIKPDVLYYIRNYTFNEEDYPRYTPIMSFQTSTEIYFDKQYQGFLKLRGRRDFIIEIHEFQFNNTSPNFVNTLNYKLDRQRYMTVEVTLNRYVNEIELKYKFDMLKKDNKRVNLLSISIDGCKGLESAINLPLIAAITKEVFRKGNLPRSCPIKPVSEDILYYLRNYTFNEEDYPKYTPIMTFQTSTDFYFNKQYQVKANNKQHDKNFIAVEEFKFDIVNKDLISEINSYVPSSNKLWVEFALTKNVTEFSVKLRFDVIKKDNRNMNLMKYDFDGCKALELAYLKITAIKVTMTELMRTSNIPKKCPVLANRRYYVHNYTINAKDYPEMIPAMHWQITMNFYIGKKFQGKMVLKGEVRKY</sequence>
<dbReference type="Proteomes" id="UP000037069">
    <property type="component" value="Unassembled WGS sequence"/>
</dbReference>
<organism evidence="1 2">
    <name type="scientific">Lucilia cuprina</name>
    <name type="common">Green bottle fly</name>
    <name type="synonym">Australian sheep blowfly</name>
    <dbReference type="NCBI Taxonomy" id="7375"/>
    <lineage>
        <taxon>Eukaryota</taxon>
        <taxon>Metazoa</taxon>
        <taxon>Ecdysozoa</taxon>
        <taxon>Arthropoda</taxon>
        <taxon>Hexapoda</taxon>
        <taxon>Insecta</taxon>
        <taxon>Pterygota</taxon>
        <taxon>Neoptera</taxon>
        <taxon>Endopterygota</taxon>
        <taxon>Diptera</taxon>
        <taxon>Brachycera</taxon>
        <taxon>Muscomorpha</taxon>
        <taxon>Oestroidea</taxon>
        <taxon>Calliphoridae</taxon>
        <taxon>Luciliinae</taxon>
        <taxon>Lucilia</taxon>
    </lineage>
</organism>
<evidence type="ECO:0000313" key="2">
    <source>
        <dbReference type="Proteomes" id="UP000037069"/>
    </source>
</evidence>
<protein>
    <submittedName>
        <fullName evidence="1">Uncharacterized protein</fullName>
    </submittedName>
</protein>
<proteinExistence type="predicted"/>
<dbReference type="Pfam" id="PF06477">
    <property type="entry name" value="DUF1091"/>
    <property type="match status" value="3"/>
</dbReference>
<reference evidence="1 2" key="1">
    <citation type="journal article" date="2015" name="Nat. Commun.">
        <title>Lucilia cuprina genome unlocks parasitic fly biology to underpin future interventions.</title>
        <authorList>
            <person name="Anstead C.A."/>
            <person name="Korhonen P.K."/>
            <person name="Young N.D."/>
            <person name="Hall R.S."/>
            <person name="Jex A.R."/>
            <person name="Murali S.C."/>
            <person name="Hughes D.S."/>
            <person name="Lee S.F."/>
            <person name="Perry T."/>
            <person name="Stroehlein A.J."/>
            <person name="Ansell B.R."/>
            <person name="Breugelmans B."/>
            <person name="Hofmann A."/>
            <person name="Qu J."/>
            <person name="Dugan S."/>
            <person name="Lee S.L."/>
            <person name="Chao H."/>
            <person name="Dinh H."/>
            <person name="Han Y."/>
            <person name="Doddapaneni H.V."/>
            <person name="Worley K.C."/>
            <person name="Muzny D.M."/>
            <person name="Ioannidis P."/>
            <person name="Waterhouse R.M."/>
            <person name="Zdobnov E.M."/>
            <person name="James P.J."/>
            <person name="Bagnall N.H."/>
            <person name="Kotze A.C."/>
            <person name="Gibbs R.A."/>
            <person name="Richards S."/>
            <person name="Batterham P."/>
            <person name="Gasser R.B."/>
        </authorList>
    </citation>
    <scope>NUCLEOTIDE SEQUENCE [LARGE SCALE GENOMIC DNA]</scope>
    <source>
        <strain evidence="1 2">LS</strain>
        <tissue evidence="1">Full body</tissue>
    </source>
</reference>